<dbReference type="Gene3D" id="1.25.40.10">
    <property type="entry name" value="Tetratricopeptide repeat domain"/>
    <property type="match status" value="2"/>
</dbReference>
<evidence type="ECO:0000313" key="1">
    <source>
        <dbReference type="EMBL" id="KRL63488.1"/>
    </source>
</evidence>
<dbReference type="STRING" id="1122152.GCA_000425905_00167"/>
<dbReference type="EMBL" id="AZFB01000003">
    <property type="protein sequence ID" value="KRL63488.1"/>
    <property type="molecule type" value="Genomic_DNA"/>
</dbReference>
<reference evidence="1 2" key="1">
    <citation type="journal article" date="2015" name="Genome Announc.">
        <title>Expanding the biotechnology potential of lactobacilli through comparative genomics of 213 strains and associated genera.</title>
        <authorList>
            <person name="Sun Z."/>
            <person name="Harris H.M."/>
            <person name="McCann A."/>
            <person name="Guo C."/>
            <person name="Argimon S."/>
            <person name="Zhang W."/>
            <person name="Yang X."/>
            <person name="Jeffery I.B."/>
            <person name="Cooney J.C."/>
            <person name="Kagawa T.F."/>
            <person name="Liu W."/>
            <person name="Song Y."/>
            <person name="Salvetti E."/>
            <person name="Wrobel A."/>
            <person name="Rasinkangas P."/>
            <person name="Parkhill J."/>
            <person name="Rea M.C."/>
            <person name="O'Sullivan O."/>
            <person name="Ritari J."/>
            <person name="Douillard F.P."/>
            <person name="Paul Ross R."/>
            <person name="Yang R."/>
            <person name="Briner A.E."/>
            <person name="Felis G.E."/>
            <person name="de Vos W.M."/>
            <person name="Barrangou R."/>
            <person name="Klaenhammer T.R."/>
            <person name="Caufield P.W."/>
            <person name="Cui Y."/>
            <person name="Zhang H."/>
            <person name="O'Toole P.W."/>
        </authorList>
    </citation>
    <scope>NUCLEOTIDE SEQUENCE [LARGE SCALE GENOMIC DNA]</scope>
    <source>
        <strain evidence="1 2">DSM 15354</strain>
    </source>
</reference>
<dbReference type="Pfam" id="PF14559">
    <property type="entry name" value="TPR_19"/>
    <property type="match status" value="1"/>
</dbReference>
<dbReference type="InterPro" id="IPR019734">
    <property type="entry name" value="TPR_rpt"/>
</dbReference>
<sequence length="211" mass="24054">MSDKTAKLYQEGKTQEAIQALIKDIDHKPKNANNYLELSTYLLEQGAIDQAKKLLIQAKGLVKKPQDMDYNLAICYYMEGDFDRALALLDTIPNNDETYYQKALVFHKLGNPQKALAFAMSVSKVDNDLLELLGDIWLSLGDFARARENYLKIPKDERSGKLNFLIGVTLFGSNRQEAEQYFALAEKIDPDYYQIAKKQYDSLLKVVKQGK</sequence>
<dbReference type="Proteomes" id="UP000051931">
    <property type="component" value="Unassembled WGS sequence"/>
</dbReference>
<dbReference type="SUPFAM" id="SSF48452">
    <property type="entry name" value="TPR-like"/>
    <property type="match status" value="1"/>
</dbReference>
<name>A0A0R1S337_9LACO</name>
<dbReference type="InterPro" id="IPR011990">
    <property type="entry name" value="TPR-like_helical_dom_sf"/>
</dbReference>
<dbReference type="eggNOG" id="COG0457">
    <property type="taxonomic scope" value="Bacteria"/>
</dbReference>
<proteinExistence type="predicted"/>
<gene>
    <name evidence="1" type="ORF">FC23_GL000730</name>
</gene>
<keyword evidence="2" id="KW-1185">Reference proteome</keyword>
<protein>
    <submittedName>
        <fullName evidence="1">TPR repeat protein</fullName>
    </submittedName>
</protein>
<evidence type="ECO:0000313" key="2">
    <source>
        <dbReference type="Proteomes" id="UP000051931"/>
    </source>
</evidence>
<comment type="caution">
    <text evidence="1">The sequence shown here is derived from an EMBL/GenBank/DDBJ whole genome shotgun (WGS) entry which is preliminary data.</text>
</comment>
<dbReference type="AlphaFoldDB" id="A0A0R1S337"/>
<dbReference type="RefSeq" id="WP_027825469.1">
    <property type="nucleotide sequence ID" value="NZ_AZFB01000003.1"/>
</dbReference>
<dbReference type="OrthoDB" id="2305564at2"/>
<dbReference type="PATRIC" id="fig|1122152.4.peg.744"/>
<dbReference type="Pfam" id="PF13181">
    <property type="entry name" value="TPR_8"/>
    <property type="match status" value="1"/>
</dbReference>
<accession>A0A0R1S337</accession>
<dbReference type="Pfam" id="PF13174">
    <property type="entry name" value="TPR_6"/>
    <property type="match status" value="1"/>
</dbReference>
<organism evidence="1 2">
    <name type="scientific">Lactobacillus psittaci DSM 15354</name>
    <dbReference type="NCBI Taxonomy" id="1122152"/>
    <lineage>
        <taxon>Bacteria</taxon>
        <taxon>Bacillati</taxon>
        <taxon>Bacillota</taxon>
        <taxon>Bacilli</taxon>
        <taxon>Lactobacillales</taxon>
        <taxon>Lactobacillaceae</taxon>
        <taxon>Lactobacillus</taxon>
    </lineage>
</organism>